<name>A0AA89PT64_STRCU</name>
<evidence type="ECO:0000313" key="2">
    <source>
        <dbReference type="Proteomes" id="UP000579531"/>
    </source>
</evidence>
<sequence length="100" mass="11243">MPSARRGRAARSRIWVRQRLKLMPVSWTNSRVRVRRLTPTARACASRLRGIGKQGVGHGAYAFVDGMRHIDGPSRQRVQQIQFDCLGPQSHVVGEVLGLR</sequence>
<reference evidence="1 2" key="1">
    <citation type="submission" date="2020-08" db="EMBL/GenBank/DDBJ databases">
        <title>Sequencing the genomes of 1000 actinobacteria strains.</title>
        <authorList>
            <person name="Klenk H.-P."/>
        </authorList>
    </citation>
    <scope>NUCLEOTIDE SEQUENCE [LARGE SCALE GENOMIC DNA]</scope>
    <source>
        <strain evidence="1 2">DSM 40129</strain>
    </source>
</reference>
<dbReference type="Proteomes" id="UP000579531">
    <property type="component" value="Unassembled WGS sequence"/>
</dbReference>
<dbReference type="AlphaFoldDB" id="A0AA89PT64"/>
<dbReference type="EMBL" id="JACHLX010000001">
    <property type="protein sequence ID" value="MBB5809117.1"/>
    <property type="molecule type" value="Genomic_DNA"/>
</dbReference>
<comment type="caution">
    <text evidence="1">The sequence shown here is derived from an EMBL/GenBank/DDBJ whole genome shotgun (WGS) entry which is preliminary data.</text>
</comment>
<gene>
    <name evidence="1" type="ORF">HNR72_000145</name>
</gene>
<organism evidence="1 2">
    <name type="scientific">Streptomyces collinus</name>
    <dbReference type="NCBI Taxonomy" id="42684"/>
    <lineage>
        <taxon>Bacteria</taxon>
        <taxon>Bacillati</taxon>
        <taxon>Actinomycetota</taxon>
        <taxon>Actinomycetes</taxon>
        <taxon>Kitasatosporales</taxon>
        <taxon>Streptomycetaceae</taxon>
        <taxon>Streptomyces</taxon>
    </lineage>
</organism>
<protein>
    <submittedName>
        <fullName evidence="1">Uncharacterized protein</fullName>
    </submittedName>
</protein>
<proteinExistence type="predicted"/>
<accession>A0AA89PT64</accession>
<evidence type="ECO:0000313" key="1">
    <source>
        <dbReference type="EMBL" id="MBB5809117.1"/>
    </source>
</evidence>
<keyword evidence="2" id="KW-1185">Reference proteome</keyword>